<keyword evidence="5" id="KW-1185">Reference proteome</keyword>
<reference evidence="4 5" key="1">
    <citation type="submission" date="2021-02" db="EMBL/GenBank/DDBJ databases">
        <title>Genome assembly of Pseudopithomyces chartarum.</title>
        <authorList>
            <person name="Jauregui R."/>
            <person name="Singh J."/>
            <person name="Voisey C."/>
        </authorList>
    </citation>
    <scope>NUCLEOTIDE SEQUENCE [LARGE SCALE GENOMIC DNA]</scope>
    <source>
        <strain evidence="4 5">AGR01</strain>
    </source>
</reference>
<gene>
    <name evidence="4" type="ORF">GRF29_161g623454</name>
</gene>
<dbReference type="InterPro" id="IPR012338">
    <property type="entry name" value="Beta-lactam/transpept-like"/>
</dbReference>
<feature type="chain" id="PRO_5042908823" description="Beta-lactamase-related domain-containing protein" evidence="2">
    <location>
        <begin position="20"/>
        <end position="644"/>
    </location>
</feature>
<keyword evidence="2" id="KW-0732">Signal</keyword>
<dbReference type="PANTHER" id="PTHR46825:SF9">
    <property type="entry name" value="BETA-LACTAMASE-RELATED DOMAIN-CONTAINING PROTEIN"/>
    <property type="match status" value="1"/>
</dbReference>
<feature type="domain" description="Beta-lactamase-related" evidence="3">
    <location>
        <begin position="315"/>
        <end position="586"/>
    </location>
</feature>
<dbReference type="InterPro" id="IPR049511">
    <property type="entry name" value="PGH-like_rpt"/>
</dbReference>
<accession>A0AAN6LPX8</accession>
<name>A0AAN6LPX8_9PLEO</name>
<dbReference type="InterPro" id="IPR050491">
    <property type="entry name" value="AmpC-like"/>
</dbReference>
<feature type="signal peptide" evidence="2">
    <location>
        <begin position="1"/>
        <end position="19"/>
    </location>
</feature>
<dbReference type="InterPro" id="IPR001466">
    <property type="entry name" value="Beta-lactam-related"/>
</dbReference>
<evidence type="ECO:0000259" key="3">
    <source>
        <dbReference type="Pfam" id="PF00144"/>
    </source>
</evidence>
<evidence type="ECO:0000313" key="4">
    <source>
        <dbReference type="EMBL" id="KAK3202263.1"/>
    </source>
</evidence>
<evidence type="ECO:0000256" key="2">
    <source>
        <dbReference type="SAM" id="SignalP"/>
    </source>
</evidence>
<dbReference type="SUPFAM" id="SSF56601">
    <property type="entry name" value="beta-lactamase/transpeptidase-like"/>
    <property type="match status" value="1"/>
</dbReference>
<sequence>MLFSRSFVYLLPFVSFTSASPTHDVRNILSRRNGTDSGIYYGVTSAEHEEHSKTLKKEGYRIQSLSVYGAPPEVRYAAVWIKTKGAVFETIADANEETFNAWYKSWKSKGYASTLVSATGPDGHAVFAGAMEQSDITEMQACGLKAPYEFYNVTMDIDKEFAFKSISVYGEPSNRRYCMLGHENIGYRKQSTFYPGDAVVYDFQNKYDAQTSARFWRPSYLDVSNDHVISALFEDTSIGKWEAKFDVTESELNAEIQTQKSKGLSPIQLQGGSDGKSTVYTAIFAEKSEPLPKEWNANGKFTGFTDNDNVTSDIDSVMRNWMTSNGIRQAQIAIAHEGKLLGERAFTLAESDRSVVKPTDKMLLGSVSKMFTHAATQRLIDDGLLNLTTQVFPLLGYTPKDPRANDITVNHLVEHTAGYDRGKSGDICFKFRDVAISKNSSEPQTLRDMIEYMVDQPLDFTPGDDYVYSNFGTMVLSYLVTNLTGIPYMDFLKERVFEDGVEAEQYTAALKDHVNDPIVQESRYVDASPYFPQERVMIPHVAGGDNNIKDETVGVVGLKASAATIARFIGKNAVWLIGGRQSWSTRDGSVSGARSYAESVGERDGSYDWAVILNSRDYLSENTWTDLIYTQIPNVWGRHQIAGA</sequence>
<comment type="similarity">
    <text evidence="1">Belongs to the peptidase S12 family.</text>
</comment>
<dbReference type="Pfam" id="PF17660">
    <property type="entry name" value="BTRD1"/>
    <property type="match status" value="3"/>
</dbReference>
<proteinExistence type="inferred from homology"/>
<dbReference type="Proteomes" id="UP001280581">
    <property type="component" value="Unassembled WGS sequence"/>
</dbReference>
<evidence type="ECO:0000313" key="5">
    <source>
        <dbReference type="Proteomes" id="UP001280581"/>
    </source>
</evidence>
<dbReference type="Gene3D" id="3.40.710.10">
    <property type="entry name" value="DD-peptidase/beta-lactamase superfamily"/>
    <property type="match status" value="1"/>
</dbReference>
<organism evidence="4 5">
    <name type="scientific">Pseudopithomyces chartarum</name>
    <dbReference type="NCBI Taxonomy" id="1892770"/>
    <lineage>
        <taxon>Eukaryota</taxon>
        <taxon>Fungi</taxon>
        <taxon>Dikarya</taxon>
        <taxon>Ascomycota</taxon>
        <taxon>Pezizomycotina</taxon>
        <taxon>Dothideomycetes</taxon>
        <taxon>Pleosporomycetidae</taxon>
        <taxon>Pleosporales</taxon>
        <taxon>Massarineae</taxon>
        <taxon>Didymosphaeriaceae</taxon>
        <taxon>Pseudopithomyces</taxon>
    </lineage>
</organism>
<protein>
    <recommendedName>
        <fullName evidence="3">Beta-lactamase-related domain-containing protein</fullName>
    </recommendedName>
</protein>
<dbReference type="Pfam" id="PF00144">
    <property type="entry name" value="Beta-lactamase"/>
    <property type="match status" value="1"/>
</dbReference>
<dbReference type="EMBL" id="WVTA01000014">
    <property type="protein sequence ID" value="KAK3202263.1"/>
    <property type="molecule type" value="Genomic_DNA"/>
</dbReference>
<evidence type="ECO:0000256" key="1">
    <source>
        <dbReference type="ARBA" id="ARBA00038215"/>
    </source>
</evidence>
<dbReference type="PANTHER" id="PTHR46825">
    <property type="entry name" value="D-ALANYL-D-ALANINE-CARBOXYPEPTIDASE/ENDOPEPTIDASE AMPH"/>
    <property type="match status" value="1"/>
</dbReference>
<comment type="caution">
    <text evidence="4">The sequence shown here is derived from an EMBL/GenBank/DDBJ whole genome shotgun (WGS) entry which is preliminary data.</text>
</comment>
<dbReference type="AlphaFoldDB" id="A0AAN6LPX8"/>